<dbReference type="Proteomes" id="UP000199515">
    <property type="component" value="Unassembled WGS sequence"/>
</dbReference>
<dbReference type="STRING" id="589385.SAMN05421504_105678"/>
<dbReference type="GO" id="GO:0005829">
    <property type="term" value="C:cytosol"/>
    <property type="evidence" value="ECO:0007669"/>
    <property type="project" value="TreeGrafter"/>
</dbReference>
<dbReference type="RefSeq" id="WP_091293046.1">
    <property type="nucleotide sequence ID" value="NZ_FNON01000005.1"/>
</dbReference>
<dbReference type="AlphaFoldDB" id="A0A1H3K8M6"/>
<dbReference type="UniPathway" id="UPA00064">
    <property type="reaction ID" value="UER00091"/>
</dbReference>
<dbReference type="Gene3D" id="3.40.50.970">
    <property type="match status" value="2"/>
</dbReference>
<dbReference type="EMBL" id="FNON01000005">
    <property type="protein sequence ID" value="SDY47938.1"/>
    <property type="molecule type" value="Genomic_DNA"/>
</dbReference>
<dbReference type="OrthoDB" id="9803371at2"/>
<dbReference type="GO" id="GO:0008661">
    <property type="term" value="F:1-deoxy-D-xylulose-5-phosphate synthase activity"/>
    <property type="evidence" value="ECO:0007669"/>
    <property type="project" value="UniProtKB-EC"/>
</dbReference>
<comment type="pathway">
    <text evidence="2">Metabolic intermediate biosynthesis; 1-deoxy-D-xylulose 5-phosphate biosynthesis; 1-deoxy-D-xylulose 5-phosphate from D-glyceraldehyde 3-phosphate and pyruvate: step 1/1.</text>
</comment>
<evidence type="ECO:0000259" key="12">
    <source>
        <dbReference type="SMART" id="SM00861"/>
    </source>
</evidence>
<evidence type="ECO:0000256" key="7">
    <source>
        <dbReference type="ARBA" id="ARBA00022723"/>
    </source>
</evidence>
<keyword evidence="9" id="KW-0784">Thiamine biosynthesis</keyword>
<comment type="similarity">
    <text evidence="3">Belongs to the transketolase family. DXPS subfamily.</text>
</comment>
<evidence type="ECO:0000256" key="3">
    <source>
        <dbReference type="ARBA" id="ARBA00011081"/>
    </source>
</evidence>
<keyword evidence="14" id="KW-1185">Reference proteome</keyword>
<dbReference type="GO" id="GO:0000287">
    <property type="term" value="F:magnesium ion binding"/>
    <property type="evidence" value="ECO:0007669"/>
    <property type="project" value="UniProtKB-ARBA"/>
</dbReference>
<comment type="cofactor">
    <cofactor evidence="1">
        <name>Mg(2+)</name>
        <dbReference type="ChEBI" id="CHEBI:18420"/>
    </cofactor>
</comment>
<evidence type="ECO:0000256" key="9">
    <source>
        <dbReference type="ARBA" id="ARBA00022977"/>
    </source>
</evidence>
<dbReference type="PANTHER" id="PTHR43322:SF5">
    <property type="entry name" value="1-DEOXY-D-XYLULOSE-5-PHOSPHATE SYNTHASE, CHLOROPLASTIC"/>
    <property type="match status" value="1"/>
</dbReference>
<comment type="subunit">
    <text evidence="4">Homodimer.</text>
</comment>
<keyword evidence="8" id="KW-0460">Magnesium</keyword>
<evidence type="ECO:0000313" key="13">
    <source>
        <dbReference type="EMBL" id="SDY47938.1"/>
    </source>
</evidence>
<sequence length="480" mass="50339">MALSEVLDERHATGLRGLSRSALRRLAADLRGERVDSTMVELTLALHRVFDSSRDVLLFDTAEQASVHRMLIDSRDGLPGHSTALSYADGLAKAFALRGHRDRRVVAVVSDASLTGGMCWEALNNIGGAPDRRVIIVLNDSGTSYDPTDGGIVHHLARLRRLRGRNVFAQLGLAYIGPVDGHDLGAVEHCLERAKRSCRPVVVHFKTPDGAERPVRPWASAFDEELTEIGAERREVVCVTTGPVDSLTRFTHRFPARVFGAGMAEQHAVTSAAGLALGGLRPVVTVPASLLGRAFDQVVTDVAQRGLAVTFVLDGAADTAILPMVPSLGLAVPRDRARLRSLLREAIAVSSGPTVLRCPDTTADVPAVRSLGRCDLLRSDLGARVLLLPIGTAAPACLAAADDLAGRGVRVTVADPRWVSPPDPALLTLAGAHDLVVVTGQPVEAGSLAASLAHPNAVVTGAAGITAAVLGSLAGGDDHG</sequence>
<evidence type="ECO:0000256" key="11">
    <source>
        <dbReference type="ARBA" id="ARBA00023229"/>
    </source>
</evidence>
<dbReference type="GO" id="GO:0016114">
    <property type="term" value="P:terpenoid biosynthetic process"/>
    <property type="evidence" value="ECO:0007669"/>
    <property type="project" value="InterPro"/>
</dbReference>
<dbReference type="GO" id="GO:0019288">
    <property type="term" value="P:isopentenyl diphosphate biosynthetic process, methylerythritol 4-phosphate pathway"/>
    <property type="evidence" value="ECO:0007669"/>
    <property type="project" value="TreeGrafter"/>
</dbReference>
<dbReference type="SUPFAM" id="SSF52922">
    <property type="entry name" value="TK C-terminal domain-like"/>
    <property type="match status" value="1"/>
</dbReference>
<dbReference type="InterPro" id="IPR005475">
    <property type="entry name" value="Transketolase-like_Pyr-bd"/>
</dbReference>
<dbReference type="Pfam" id="PF02780">
    <property type="entry name" value="Transketolase_C"/>
    <property type="match status" value="1"/>
</dbReference>
<accession>A0A1H3K8M6</accession>
<dbReference type="PANTHER" id="PTHR43322">
    <property type="entry name" value="1-D-DEOXYXYLULOSE 5-PHOSPHATE SYNTHASE-RELATED"/>
    <property type="match status" value="1"/>
</dbReference>
<evidence type="ECO:0000256" key="8">
    <source>
        <dbReference type="ARBA" id="ARBA00022842"/>
    </source>
</evidence>
<dbReference type="Pfam" id="PF13292">
    <property type="entry name" value="DXP_synthase_N"/>
    <property type="match status" value="3"/>
</dbReference>
<reference evidence="13 14" key="1">
    <citation type="submission" date="2016-10" db="EMBL/GenBank/DDBJ databases">
        <authorList>
            <person name="de Groot N.N."/>
        </authorList>
    </citation>
    <scope>NUCLEOTIDE SEQUENCE [LARGE SCALE GENOMIC DNA]</scope>
    <source>
        <strain evidence="13 14">CPCC 202699</strain>
    </source>
</reference>
<organism evidence="13 14">
    <name type="scientific">Amycolatopsis xylanica</name>
    <dbReference type="NCBI Taxonomy" id="589385"/>
    <lineage>
        <taxon>Bacteria</taxon>
        <taxon>Bacillati</taxon>
        <taxon>Actinomycetota</taxon>
        <taxon>Actinomycetes</taxon>
        <taxon>Pseudonocardiales</taxon>
        <taxon>Pseudonocardiaceae</taxon>
        <taxon>Amycolatopsis</taxon>
    </lineage>
</organism>
<dbReference type="EC" id="2.2.1.7" evidence="5"/>
<proteinExistence type="inferred from homology"/>
<dbReference type="GO" id="GO:0009228">
    <property type="term" value="P:thiamine biosynthetic process"/>
    <property type="evidence" value="ECO:0007669"/>
    <property type="project" value="UniProtKB-KW"/>
</dbReference>
<dbReference type="InterPro" id="IPR029061">
    <property type="entry name" value="THDP-binding"/>
</dbReference>
<dbReference type="CDD" id="cd07033">
    <property type="entry name" value="TPP_PYR_DXS_TK_like"/>
    <property type="match status" value="1"/>
</dbReference>
<feature type="domain" description="Transketolase-like pyrimidine-binding" evidence="12">
    <location>
        <begin position="216"/>
        <end position="365"/>
    </location>
</feature>
<dbReference type="Pfam" id="PF02779">
    <property type="entry name" value="Transket_pyr"/>
    <property type="match status" value="1"/>
</dbReference>
<dbReference type="InterPro" id="IPR033248">
    <property type="entry name" value="Transketolase_C"/>
</dbReference>
<dbReference type="Gene3D" id="3.40.50.920">
    <property type="match status" value="1"/>
</dbReference>
<keyword evidence="6" id="KW-0808">Transferase</keyword>
<evidence type="ECO:0000256" key="2">
    <source>
        <dbReference type="ARBA" id="ARBA00004980"/>
    </source>
</evidence>
<dbReference type="InterPro" id="IPR005477">
    <property type="entry name" value="Dxylulose-5-P_synthase"/>
</dbReference>
<dbReference type="SUPFAM" id="SSF52518">
    <property type="entry name" value="Thiamin diphosphate-binding fold (THDP-binding)"/>
    <property type="match status" value="2"/>
</dbReference>
<evidence type="ECO:0000256" key="5">
    <source>
        <dbReference type="ARBA" id="ARBA00013150"/>
    </source>
</evidence>
<gene>
    <name evidence="13" type="ORF">SAMN05421504_105678</name>
</gene>
<evidence type="ECO:0000256" key="10">
    <source>
        <dbReference type="ARBA" id="ARBA00023052"/>
    </source>
</evidence>
<evidence type="ECO:0000256" key="4">
    <source>
        <dbReference type="ARBA" id="ARBA00011738"/>
    </source>
</evidence>
<dbReference type="SMART" id="SM00861">
    <property type="entry name" value="Transket_pyr"/>
    <property type="match status" value="1"/>
</dbReference>
<keyword evidence="7" id="KW-0479">Metal-binding</keyword>
<evidence type="ECO:0000256" key="1">
    <source>
        <dbReference type="ARBA" id="ARBA00001946"/>
    </source>
</evidence>
<protein>
    <recommendedName>
        <fullName evidence="5">1-deoxy-D-xylulose-5-phosphate synthase</fullName>
        <ecNumber evidence="5">2.2.1.7</ecNumber>
    </recommendedName>
</protein>
<evidence type="ECO:0000313" key="14">
    <source>
        <dbReference type="Proteomes" id="UP000199515"/>
    </source>
</evidence>
<keyword evidence="11" id="KW-0414">Isoprene biosynthesis</keyword>
<name>A0A1H3K8M6_9PSEU</name>
<evidence type="ECO:0000256" key="6">
    <source>
        <dbReference type="ARBA" id="ARBA00022679"/>
    </source>
</evidence>
<keyword evidence="10" id="KW-0786">Thiamine pyrophosphate</keyword>
<dbReference type="InterPro" id="IPR009014">
    <property type="entry name" value="Transketo_C/PFOR_II"/>
</dbReference>